<accession>A0A1Y3UE32</accession>
<gene>
    <name evidence="1" type="ORF">B5G21_01475</name>
</gene>
<organism evidence="1 2">
    <name type="scientific">Enorma massiliensis</name>
    <dbReference type="NCBI Taxonomy" id="1472761"/>
    <lineage>
        <taxon>Bacteria</taxon>
        <taxon>Bacillati</taxon>
        <taxon>Actinomycetota</taxon>
        <taxon>Coriobacteriia</taxon>
        <taxon>Coriobacteriales</taxon>
        <taxon>Coriobacteriaceae</taxon>
        <taxon>Enorma</taxon>
    </lineage>
</organism>
<keyword evidence="2" id="KW-1185">Reference proteome</keyword>
<dbReference type="AlphaFoldDB" id="A0A1Y3UE32"/>
<evidence type="ECO:0000313" key="2">
    <source>
        <dbReference type="Proteomes" id="UP000196560"/>
    </source>
</evidence>
<dbReference type="RefSeq" id="WP_087185724.1">
    <property type="nucleotide sequence ID" value="NZ_NFHO01000001.1"/>
</dbReference>
<dbReference type="Proteomes" id="UP000196560">
    <property type="component" value="Unassembled WGS sequence"/>
</dbReference>
<proteinExistence type="predicted"/>
<comment type="caution">
    <text evidence="1">The sequence shown here is derived from an EMBL/GenBank/DDBJ whole genome shotgun (WGS) entry which is preliminary data.</text>
</comment>
<evidence type="ECO:0000313" key="1">
    <source>
        <dbReference type="EMBL" id="OUN44629.1"/>
    </source>
</evidence>
<reference evidence="2" key="1">
    <citation type="submission" date="2017-04" db="EMBL/GenBank/DDBJ databases">
        <title>Function of individual gut microbiota members based on whole genome sequencing of pure cultures obtained from chicken caecum.</title>
        <authorList>
            <person name="Medvecky M."/>
            <person name="Cejkova D."/>
            <person name="Polansky O."/>
            <person name="Karasova D."/>
            <person name="Kubasova T."/>
            <person name="Cizek A."/>
            <person name="Rychlik I."/>
        </authorList>
    </citation>
    <scope>NUCLEOTIDE SEQUENCE [LARGE SCALE GENOMIC DNA]</scope>
    <source>
        <strain evidence="2">An70</strain>
    </source>
</reference>
<protein>
    <submittedName>
        <fullName evidence="1">Uncharacterized protein</fullName>
    </submittedName>
</protein>
<name>A0A1Y3UE32_9ACTN</name>
<sequence>MTARRLRLPKTREESIDTLERFVVRARRIEAHSLVRSRKVNEYVQPNFSLYFDGPAVSIRLNSLPEDEEVFESLAARIRPCIVDSEPIQLEKIVAAVRVLTTGAGLAESQSKLLDEIDAWCKSHIAPHSYAPISSSEEIGRIDSGETIRVSDTLLGLGWYYADLVHADPRWEKEAVLEFSYNARYNQGVLLVSYLALIICALLKLIRDINVGYDFGLSSGIWDSQVTAGGGPCEFGIGEVYVGTVGLEPPVGVPMERVPEFKKLDGITATRMQCPSCAVDAQFVDDVGKVFETYQGYYAIDKDRNRVVININDVILLSGEPESCMTPVEELPFEQVFFSNTAEPVNNNTDQFLEFLAKAKAARRFNITTTWRGVPVGGSIAFTKDSCAGNEQMPVVEE</sequence>
<dbReference type="EMBL" id="NFHO01000001">
    <property type="protein sequence ID" value="OUN44629.1"/>
    <property type="molecule type" value="Genomic_DNA"/>
</dbReference>